<feature type="compositionally biased region" description="Low complexity" evidence="4">
    <location>
        <begin position="1418"/>
        <end position="1430"/>
    </location>
</feature>
<comment type="similarity">
    <text evidence="2">Belongs to the BCL9 family.</text>
</comment>
<feature type="region of interest" description="Disordered" evidence="4">
    <location>
        <begin position="1153"/>
        <end position="1179"/>
    </location>
</feature>
<feature type="compositionally biased region" description="Low complexity" evidence="4">
    <location>
        <begin position="1217"/>
        <end position="1226"/>
    </location>
</feature>
<feature type="region of interest" description="Disordered" evidence="4">
    <location>
        <begin position="1"/>
        <end position="42"/>
    </location>
</feature>
<feature type="compositionally biased region" description="Polar residues" evidence="4">
    <location>
        <begin position="730"/>
        <end position="748"/>
    </location>
</feature>
<dbReference type="GeneID" id="112685555"/>
<feature type="compositionally biased region" description="Gly residues" evidence="4">
    <location>
        <begin position="1153"/>
        <end position="1162"/>
    </location>
</feature>
<feature type="compositionally biased region" description="Polar residues" evidence="4">
    <location>
        <begin position="946"/>
        <end position="972"/>
    </location>
</feature>
<dbReference type="Proteomes" id="UP000694846">
    <property type="component" value="Unplaced"/>
</dbReference>
<feature type="compositionally biased region" description="Gly residues" evidence="4">
    <location>
        <begin position="1465"/>
        <end position="1482"/>
    </location>
</feature>
<keyword evidence="6" id="KW-1185">Reference proteome</keyword>
<feature type="domain" description="B-cell lymphoma 9 beta-catenin binding" evidence="5">
    <location>
        <begin position="572"/>
        <end position="610"/>
    </location>
</feature>
<evidence type="ECO:0000313" key="6">
    <source>
        <dbReference type="Proteomes" id="UP000694846"/>
    </source>
</evidence>
<evidence type="ECO:0000256" key="2">
    <source>
        <dbReference type="ARBA" id="ARBA00009200"/>
    </source>
</evidence>
<feature type="region of interest" description="Disordered" evidence="4">
    <location>
        <begin position="875"/>
        <end position="1025"/>
    </location>
</feature>
<reference evidence="7" key="1">
    <citation type="submission" date="2025-08" db="UniProtKB">
        <authorList>
            <consortium name="RefSeq"/>
        </authorList>
    </citation>
    <scope>IDENTIFICATION</scope>
    <source>
        <tissue evidence="7">Whole body</tissue>
    </source>
</reference>
<feature type="compositionally biased region" description="Low complexity" evidence="4">
    <location>
        <begin position="78"/>
        <end position="87"/>
    </location>
</feature>
<feature type="compositionally biased region" description="Polar residues" evidence="4">
    <location>
        <begin position="296"/>
        <end position="306"/>
    </location>
</feature>
<feature type="region of interest" description="Disordered" evidence="4">
    <location>
        <begin position="422"/>
        <end position="485"/>
    </location>
</feature>
<feature type="region of interest" description="Disordered" evidence="4">
    <location>
        <begin position="275"/>
        <end position="306"/>
    </location>
</feature>
<feature type="region of interest" description="Disordered" evidence="4">
    <location>
        <begin position="729"/>
        <end position="857"/>
    </location>
</feature>
<dbReference type="Pfam" id="PF11502">
    <property type="entry name" value="BCL9"/>
    <property type="match status" value="1"/>
</dbReference>
<proteinExistence type="inferred from homology"/>
<feature type="region of interest" description="Disordered" evidence="4">
    <location>
        <begin position="681"/>
        <end position="702"/>
    </location>
</feature>
<feature type="compositionally biased region" description="Polar residues" evidence="4">
    <location>
        <begin position="902"/>
        <end position="930"/>
    </location>
</feature>
<feature type="compositionally biased region" description="Polar residues" evidence="4">
    <location>
        <begin position="1487"/>
        <end position="1516"/>
    </location>
</feature>
<feature type="region of interest" description="Disordered" evidence="4">
    <location>
        <begin position="67"/>
        <end position="91"/>
    </location>
</feature>
<feature type="region of interest" description="Disordered" evidence="4">
    <location>
        <begin position="111"/>
        <end position="131"/>
    </location>
</feature>
<keyword evidence="3" id="KW-0539">Nucleus</keyword>
<dbReference type="OrthoDB" id="7668649at2759"/>
<feature type="compositionally biased region" description="Polar residues" evidence="4">
    <location>
        <begin position="792"/>
        <end position="818"/>
    </location>
</feature>
<evidence type="ECO:0000256" key="4">
    <source>
        <dbReference type="SAM" id="MobiDB-lite"/>
    </source>
</evidence>
<feature type="region of interest" description="Disordered" evidence="4">
    <location>
        <begin position="1084"/>
        <end position="1105"/>
    </location>
</feature>
<feature type="compositionally biased region" description="Pro residues" evidence="4">
    <location>
        <begin position="1452"/>
        <end position="1463"/>
    </location>
</feature>
<feature type="compositionally biased region" description="Polar residues" evidence="4">
    <location>
        <begin position="29"/>
        <end position="38"/>
    </location>
</feature>
<sequence length="1539" mass="157598">MIKEKQCIENKSSSISEGGDPGAGDDNQMIKTPDNNSGDLHHDLDSIIKTETDMTALIDNASGDVADNKSGVGGGSAGSNASPGSSNTDQKQQLMSNDMCLGQIKHEDIGNNSGIKIEDNNTTSTTTTTVESDFESCDRVVLSSMSSGSGGPTDLIDGSGGVQPLMSNVLGGNTTGNKQSNTTGGNMDAQQQQYMQQQSQIFVFSTSLANKSAESVLAGQYPTIIAYHCAQPRTKKFLEKHPLKVNQFNRQNPGQWMNNVVASQQQLKHQQQLNKGMAPHGGQPKYGGGTPYSRAMKNNNSPSAASMDNPIMQQQPGARMPMWSHHQGNHMNDSGPQQLQHPSNHNMMGSMCGPGMGMQNHGNSGGPMGPGMLMNNNNNPNSPMMSGPSSMMNQQGNLCSMGSGSGSGMPMNGMDLDLMDHHHSHHQQHHPNPHHPSNMMDGGHRPIMGGGPHHPHHPPPHHPSGALHHRGSVGMSGGPPHHHGMIDVMTIISSPNKYHPSKTDIILFSSGGPPVSSGSGDAPGGHNSLAAMIPSLADFDDTIGGGNSSLGAAAAAAAAHHSLAGVQVPDENLTPQQRQHREEQQATLRKLQQMLFPENSSGGGGPSQQQPPPVTSSSSVGGPLDNCSGSGGMDDLMPSIDDDLDVDAVVTAAAATNSTADLLLPPKTPTSCSSDWQKSMFGNEDDKKKDVGRCGPPPSYHQTVARSASVPIVSIPSCSPNSPLAGNGTGVTNSNLSLPSPRTCSALNSPAGGRPSSNMSPTAVRSPGGSGSRLQSSNPGTPVHMSPGSGTGHNSCSSMKQQKGPMSNEFSPSSNIATPGQSGGGGQPSPDGLFCHNNKQLSKRGDEPNLMPVPSPQHIQYLNTFDGQELTIQKQPNTGLKDSSSSTTTTTSTMSPSIPTSQNNMDMIMTDSNIKSSQANTPSNHHSPSSMDIPVGSNRYPGTPSDFASPSPSAMESNNGPSNKQNNMQQMRNGGYTCPPSPQQQMMNESRYPGNYGSGPPQHKSGGMMGDPKDSPLGFPSRLGPGDMPLNPSAAAAAAAAAGLQSSQQQPMKHFDPISSLAQMNQQLANNVAGGGSSPIVNHGGGPPLHHPGGPGHHHPGGGMMSPFGGGGGPPIHMMGGNNDPMCGPMGMGGGGMHDSGMGGPPGSGGRMMYGPGPGLGQGPPPPGPNGNGMSMGPGGGIGMGMPPIGGGRNGGMMMNSCVGGGPLSPKSSSMMQQQQYQQQQQRLMPRIPSGGGPGVPYNGGANIQVKPSAPNTIQYLPNNSRGGGGPRNGASSQPQQQQQQQQQQQPQQQPSIDFLQRFSGGPGNSGNQLSNLDGKMPTHNLQYFPNSGGGGYNNSNGGAGMNDMMCGNGGPPGGSMSGIPPGGPNNNRGMMRGNATGMIRLGSGNSGMGMGSGNYNGGPPDGMFGGGGPPLHHPSSGHPQQQIMMMGGGSGGPPPQQHKGGGMLGGPGPPDATQPLPPSMGGGGGPGPGGVPVGFRGGPPVSNSFIGPTTADPNYAQQFHNFQQQLYATNTRGGGGGGPSGPGGGGPQQFFVSK</sequence>
<gene>
    <name evidence="7" type="primary">LOC112685555</name>
</gene>
<dbReference type="RefSeq" id="XP_025413263.1">
    <property type="nucleotide sequence ID" value="XM_025557478.1"/>
</dbReference>
<comment type="subcellular location">
    <subcellularLocation>
        <location evidence="1">Nucleus</location>
    </subcellularLocation>
</comment>
<feature type="compositionally biased region" description="Low complexity" evidence="4">
    <location>
        <begin position="1273"/>
        <end position="1295"/>
    </location>
</feature>
<dbReference type="InterPro" id="IPR024670">
    <property type="entry name" value="BCL9_beta-catenin-bd_dom"/>
</dbReference>
<evidence type="ECO:0000259" key="5">
    <source>
        <dbReference type="Pfam" id="PF11502"/>
    </source>
</evidence>
<accession>A0A8B8FS14</accession>
<feature type="compositionally biased region" description="Low complexity" evidence="4">
    <location>
        <begin position="883"/>
        <end position="901"/>
    </location>
</feature>
<evidence type="ECO:0000313" key="7">
    <source>
        <dbReference type="RefSeq" id="XP_025413263.1"/>
    </source>
</evidence>
<feature type="compositionally biased region" description="Gly residues" evidence="4">
    <location>
        <begin position="1517"/>
        <end position="1532"/>
    </location>
</feature>
<evidence type="ECO:0000256" key="1">
    <source>
        <dbReference type="ARBA" id="ARBA00004123"/>
    </source>
</evidence>
<feature type="compositionally biased region" description="Gly residues" evidence="4">
    <location>
        <begin position="1170"/>
        <end position="1179"/>
    </location>
</feature>
<feature type="region of interest" description="Disordered" evidence="4">
    <location>
        <begin position="1204"/>
        <end position="1332"/>
    </location>
</feature>
<feature type="region of interest" description="Disordered" evidence="4">
    <location>
        <begin position="596"/>
        <end position="640"/>
    </location>
</feature>
<protein>
    <submittedName>
        <fullName evidence="7">Protein BCL9 homolog isoform X1</fullName>
    </submittedName>
</protein>
<feature type="compositionally biased region" description="Basic residues" evidence="4">
    <location>
        <begin position="422"/>
        <end position="433"/>
    </location>
</feature>
<feature type="region of interest" description="Disordered" evidence="4">
    <location>
        <begin position="1409"/>
        <end position="1539"/>
    </location>
</feature>
<name>A0A8B8FS14_9HEMI</name>
<dbReference type="GO" id="GO:0005634">
    <property type="term" value="C:nucleus"/>
    <property type="evidence" value="ECO:0007669"/>
    <property type="project" value="UniProtKB-SubCell"/>
</dbReference>
<organism evidence="6 7">
    <name type="scientific">Sipha flava</name>
    <name type="common">yellow sugarcane aphid</name>
    <dbReference type="NCBI Taxonomy" id="143950"/>
    <lineage>
        <taxon>Eukaryota</taxon>
        <taxon>Metazoa</taxon>
        <taxon>Ecdysozoa</taxon>
        <taxon>Arthropoda</taxon>
        <taxon>Hexapoda</taxon>
        <taxon>Insecta</taxon>
        <taxon>Pterygota</taxon>
        <taxon>Neoptera</taxon>
        <taxon>Paraneoptera</taxon>
        <taxon>Hemiptera</taxon>
        <taxon>Sternorrhyncha</taxon>
        <taxon>Aphidomorpha</taxon>
        <taxon>Aphidoidea</taxon>
        <taxon>Aphididae</taxon>
        <taxon>Sipha</taxon>
    </lineage>
</organism>
<evidence type="ECO:0000256" key="3">
    <source>
        <dbReference type="ARBA" id="ARBA00023242"/>
    </source>
</evidence>